<keyword evidence="4" id="KW-0658">Purine biosynthesis</keyword>
<comment type="pathway">
    <text evidence="1">Purine metabolism; IMP biosynthesis via de novo pathway; N(2)-formyl-N(1)-(5-phospho-D-ribosyl)glycinamide from N(1)-(5-phospho-D-ribosyl)glycinamide (10-formyl THF route): step 1/1.</text>
</comment>
<dbReference type="Proteomes" id="UP000093476">
    <property type="component" value="Unassembled WGS sequence"/>
</dbReference>
<dbReference type="PANTHER" id="PTHR43369">
    <property type="entry name" value="PHOSPHORIBOSYLGLYCINAMIDE FORMYLTRANSFERASE"/>
    <property type="match status" value="1"/>
</dbReference>
<dbReference type="InterPro" id="IPR036477">
    <property type="entry name" value="Formyl_transf_N_sf"/>
</dbReference>
<dbReference type="STRING" id="286156.Ppb6_00303"/>
<evidence type="ECO:0000256" key="4">
    <source>
        <dbReference type="ARBA" id="ARBA00022755"/>
    </source>
</evidence>
<reference evidence="6 7" key="1">
    <citation type="submission" date="2015-12" db="EMBL/GenBank/DDBJ databases">
        <title>Genome comparisons provide insights into the role of secondary metabolites in the pathogenic phase of the Photorhabdus life cycle.</title>
        <authorList>
            <person name="Tobias N.J."/>
            <person name="Mishra B."/>
            <person name="Gupta D.K."/>
            <person name="Thines M."/>
            <person name="Stinear T.P."/>
            <person name="Bode H.B."/>
        </authorList>
    </citation>
    <scope>NUCLEOTIDE SEQUENCE [LARGE SCALE GENOMIC DNA]</scope>
    <source>
        <strain evidence="6 7">PB68.1</strain>
    </source>
</reference>
<dbReference type="GO" id="GO:0005829">
    <property type="term" value="C:cytosol"/>
    <property type="evidence" value="ECO:0007669"/>
    <property type="project" value="TreeGrafter"/>
</dbReference>
<evidence type="ECO:0000256" key="3">
    <source>
        <dbReference type="ARBA" id="ARBA00022679"/>
    </source>
</evidence>
<name>A0A1C0U8Z8_9GAMM</name>
<protein>
    <recommendedName>
        <fullName evidence="2">phosphoribosylglycinamide formyltransferase 1</fullName>
        <ecNumber evidence="2">2.1.2.2</ecNumber>
    </recommendedName>
</protein>
<sequence length="216" mass="24711">MSNRIALLSSTGGSVVKTLLRNNPDINLDLIITDRKCPAENISDEFSIPNVRIDEKSNIKFSEKLLEILISNDIDYVVVFFSRLLQGNILNNYNNKLINFHPALLPDFPGMNGFERAIRNQKKFIGSTVHFIDEGMDTGKKIIELRYHRKNECKDRLRHIVFSQQVASLNEVLKNLKNNRALNTLGPENKNKKDNTNLDLLSKESLLIYNKLIQSS</sequence>
<dbReference type="PANTHER" id="PTHR43369:SF2">
    <property type="entry name" value="PHOSPHORIBOSYLGLYCINAMIDE FORMYLTRANSFERASE"/>
    <property type="match status" value="1"/>
</dbReference>
<evidence type="ECO:0000256" key="2">
    <source>
        <dbReference type="ARBA" id="ARBA00012254"/>
    </source>
</evidence>
<dbReference type="Pfam" id="PF00551">
    <property type="entry name" value="Formyl_trans_N"/>
    <property type="match status" value="1"/>
</dbReference>
<dbReference type="GO" id="GO:0006189">
    <property type="term" value="P:'de novo' IMP biosynthetic process"/>
    <property type="evidence" value="ECO:0007669"/>
    <property type="project" value="TreeGrafter"/>
</dbReference>
<dbReference type="PATRIC" id="fig|286156.4.peg.364"/>
<dbReference type="GO" id="GO:0004644">
    <property type="term" value="F:phosphoribosylglycinamide formyltransferase activity"/>
    <property type="evidence" value="ECO:0007669"/>
    <property type="project" value="UniProtKB-EC"/>
</dbReference>
<dbReference type="InterPro" id="IPR002376">
    <property type="entry name" value="Formyl_transf_N"/>
</dbReference>
<dbReference type="Gene3D" id="3.40.50.170">
    <property type="entry name" value="Formyl transferase, N-terminal domain"/>
    <property type="match status" value="1"/>
</dbReference>
<proteinExistence type="predicted"/>
<gene>
    <name evidence="6" type="primary">purN_1</name>
    <name evidence="6" type="ORF">Ppb6_00303</name>
</gene>
<evidence type="ECO:0000256" key="1">
    <source>
        <dbReference type="ARBA" id="ARBA00005054"/>
    </source>
</evidence>
<dbReference type="EC" id="2.1.2.2" evidence="2"/>
<dbReference type="AlphaFoldDB" id="A0A1C0U8Z8"/>
<dbReference type="RefSeq" id="WP_065821815.1">
    <property type="nucleotide sequence ID" value="NZ_CAWMQZ010000015.1"/>
</dbReference>
<dbReference type="SUPFAM" id="SSF53328">
    <property type="entry name" value="Formyltransferase"/>
    <property type="match status" value="1"/>
</dbReference>
<evidence type="ECO:0000313" key="7">
    <source>
        <dbReference type="Proteomes" id="UP000093476"/>
    </source>
</evidence>
<dbReference type="EMBL" id="LOMY01000015">
    <property type="protein sequence ID" value="OCQ54401.1"/>
    <property type="molecule type" value="Genomic_DNA"/>
</dbReference>
<evidence type="ECO:0000313" key="6">
    <source>
        <dbReference type="EMBL" id="OCQ54401.1"/>
    </source>
</evidence>
<evidence type="ECO:0000259" key="5">
    <source>
        <dbReference type="Pfam" id="PF00551"/>
    </source>
</evidence>
<keyword evidence="3 6" id="KW-0808">Transferase</keyword>
<keyword evidence="7" id="KW-1185">Reference proteome</keyword>
<accession>A0A1C0U8Z8</accession>
<organism evidence="6 7">
    <name type="scientific">Photorhabdus australis subsp. thailandensis</name>
    <dbReference type="NCBI Taxonomy" id="2805096"/>
    <lineage>
        <taxon>Bacteria</taxon>
        <taxon>Pseudomonadati</taxon>
        <taxon>Pseudomonadota</taxon>
        <taxon>Gammaproteobacteria</taxon>
        <taxon>Enterobacterales</taxon>
        <taxon>Morganellaceae</taxon>
        <taxon>Photorhabdus</taxon>
    </lineage>
</organism>
<feature type="domain" description="Formyl transferase N-terminal" evidence="5">
    <location>
        <begin position="4"/>
        <end position="144"/>
    </location>
</feature>
<comment type="caution">
    <text evidence="6">The sequence shown here is derived from an EMBL/GenBank/DDBJ whole genome shotgun (WGS) entry which is preliminary data.</text>
</comment>